<keyword evidence="4" id="KW-0479">Metal-binding</keyword>
<evidence type="ECO:0000313" key="7">
    <source>
        <dbReference type="EMBL" id="MCU0105037.1"/>
    </source>
</evidence>
<keyword evidence="3" id="KW-0645">Protease</keyword>
<evidence type="ECO:0000256" key="1">
    <source>
        <dbReference type="ARBA" id="ARBA00006272"/>
    </source>
</evidence>
<dbReference type="Gene3D" id="3.40.630.10">
    <property type="entry name" value="Zn peptidases"/>
    <property type="match status" value="1"/>
</dbReference>
<keyword evidence="5" id="KW-0378">Hydrolase</keyword>
<dbReference type="InterPro" id="IPR008007">
    <property type="entry name" value="Peptidase_M42"/>
</dbReference>
<dbReference type="SUPFAM" id="SSF53187">
    <property type="entry name" value="Zn-dependent exopeptidases"/>
    <property type="match status" value="1"/>
</dbReference>
<gene>
    <name evidence="7" type="ORF">N7603_05145</name>
</gene>
<dbReference type="RefSeq" id="WP_262096300.1">
    <property type="nucleotide sequence ID" value="NZ_JAOEGN010000008.1"/>
</dbReference>
<evidence type="ECO:0000256" key="3">
    <source>
        <dbReference type="ARBA" id="ARBA00022670"/>
    </source>
</evidence>
<dbReference type="EMBL" id="JAOEGN010000008">
    <property type="protein sequence ID" value="MCU0105037.1"/>
    <property type="molecule type" value="Genomic_DNA"/>
</dbReference>
<comment type="similarity">
    <text evidence="1 6">Belongs to the peptidase M42 family.</text>
</comment>
<proteinExistence type="inferred from homology"/>
<organism evidence="7 8">
    <name type="scientific">Paracholeplasma vituli</name>
    <dbReference type="NCBI Taxonomy" id="69473"/>
    <lineage>
        <taxon>Bacteria</taxon>
        <taxon>Bacillati</taxon>
        <taxon>Mycoplasmatota</taxon>
        <taxon>Mollicutes</taxon>
        <taxon>Acholeplasmatales</taxon>
        <taxon>Acholeplasmataceae</taxon>
        <taxon>Paracholeplasma</taxon>
    </lineage>
</organism>
<dbReference type="PANTHER" id="PTHR32481:SF0">
    <property type="entry name" value="AMINOPEPTIDASE YPDE-RELATED"/>
    <property type="match status" value="1"/>
</dbReference>
<sequence length="354" mass="39012">MIKIDPIYEKLMNAFGISAYEHNVFQIMLTEMKKYPNYTIEVDNMGSIFAFKKSKVANAKTVMVAGHMDEVGLMISDILPNGAIKIIPIGGLVAEVFISQKLYAETKNGLVPGIIGSVPPHLSKNQAADFPDLIFDIGANSKEEVLKSGINIGDMVLPKNDFSFNFDQTKVMSKAVDNRWGCGMALEIIRDFHEVELPFNLIVGATVQEEVGLRGAGTAVFKFKPDFFLALDASPLNDLADPKASGKMGDGFLIRLYDPRNIMAPRLFNYFKEVAANNNVRHQVYIAKGGTDAARALDSNDGIIATTIGLPARYIHSTVAMFDLRDHEAAWLMVRALLKDLTNEKIAKLQNPLL</sequence>
<keyword evidence="2" id="KW-0031">Aminopeptidase</keyword>
<dbReference type="PIRSF" id="PIRSF001123">
    <property type="entry name" value="PepA_GA"/>
    <property type="match status" value="1"/>
</dbReference>
<accession>A0ABT2PZ89</accession>
<evidence type="ECO:0008006" key="9">
    <source>
        <dbReference type="Google" id="ProtNLM"/>
    </source>
</evidence>
<dbReference type="InterPro" id="IPR051464">
    <property type="entry name" value="Peptidase_M42_aminopept"/>
</dbReference>
<name>A0ABT2PZ89_9MOLU</name>
<dbReference type="Gene3D" id="2.40.30.40">
    <property type="entry name" value="Peptidase M42, domain 2"/>
    <property type="match status" value="1"/>
</dbReference>
<evidence type="ECO:0000313" key="8">
    <source>
        <dbReference type="Proteomes" id="UP001209076"/>
    </source>
</evidence>
<dbReference type="InterPro" id="IPR023367">
    <property type="entry name" value="Peptidase_M42_dom2"/>
</dbReference>
<evidence type="ECO:0000256" key="4">
    <source>
        <dbReference type="ARBA" id="ARBA00022723"/>
    </source>
</evidence>
<comment type="caution">
    <text evidence="7">The sequence shown here is derived from an EMBL/GenBank/DDBJ whole genome shotgun (WGS) entry which is preliminary data.</text>
</comment>
<keyword evidence="8" id="KW-1185">Reference proteome</keyword>
<dbReference type="Proteomes" id="UP001209076">
    <property type="component" value="Unassembled WGS sequence"/>
</dbReference>
<dbReference type="PANTHER" id="PTHR32481">
    <property type="entry name" value="AMINOPEPTIDASE"/>
    <property type="match status" value="1"/>
</dbReference>
<evidence type="ECO:0000256" key="6">
    <source>
        <dbReference type="PIRNR" id="PIRNR001123"/>
    </source>
</evidence>
<protein>
    <recommendedName>
        <fullName evidence="9">Glutamyl aminopeptidase</fullName>
    </recommendedName>
</protein>
<evidence type="ECO:0000256" key="5">
    <source>
        <dbReference type="ARBA" id="ARBA00022801"/>
    </source>
</evidence>
<dbReference type="SUPFAM" id="SSF101821">
    <property type="entry name" value="Aminopeptidase/glucanase lid domain"/>
    <property type="match status" value="1"/>
</dbReference>
<dbReference type="Pfam" id="PF05343">
    <property type="entry name" value="Peptidase_M42"/>
    <property type="match status" value="1"/>
</dbReference>
<reference evidence="8" key="1">
    <citation type="submission" date="2023-07" db="EMBL/GenBank/DDBJ databases">
        <title>Novel Mycoplasma species identified in domestic and wild animals.</title>
        <authorList>
            <person name="Volokhov D.V."/>
            <person name="Furtak V.A."/>
            <person name="Zagorodnyaya T.A."/>
        </authorList>
    </citation>
    <scope>NUCLEOTIDE SEQUENCE [LARGE SCALE GENOMIC DNA]</scope>
    <source>
        <strain evidence="8">92-19</strain>
    </source>
</reference>
<evidence type="ECO:0000256" key="2">
    <source>
        <dbReference type="ARBA" id="ARBA00022438"/>
    </source>
</evidence>